<keyword evidence="1" id="KW-1133">Transmembrane helix</keyword>
<reference evidence="3" key="1">
    <citation type="journal article" date="2011" name="Proc. Natl. Acad. Sci. U.S.A.">
        <title>Obligate biotrophy features unraveled by the genomic analysis of rust fungi.</title>
        <authorList>
            <person name="Duplessis S."/>
            <person name="Cuomo C.A."/>
            <person name="Lin Y.-C."/>
            <person name="Aerts A."/>
            <person name="Tisserant E."/>
            <person name="Veneault-Fourrey C."/>
            <person name="Joly D.L."/>
            <person name="Hacquard S."/>
            <person name="Amselem J."/>
            <person name="Cantarel B.L."/>
            <person name="Chiu R."/>
            <person name="Coutinho P.M."/>
            <person name="Feau N."/>
            <person name="Field M."/>
            <person name="Frey P."/>
            <person name="Gelhaye E."/>
            <person name="Goldberg J."/>
            <person name="Grabherr M.G."/>
            <person name="Kodira C.D."/>
            <person name="Kohler A."/>
            <person name="Kuees U."/>
            <person name="Lindquist E.A."/>
            <person name="Lucas S.M."/>
            <person name="Mago R."/>
            <person name="Mauceli E."/>
            <person name="Morin E."/>
            <person name="Murat C."/>
            <person name="Pangilinan J.L."/>
            <person name="Park R."/>
            <person name="Pearson M."/>
            <person name="Quesneville H."/>
            <person name="Rouhier N."/>
            <person name="Sakthikumar S."/>
            <person name="Salamov A.A."/>
            <person name="Schmutz J."/>
            <person name="Selles B."/>
            <person name="Shapiro H."/>
            <person name="Tanguay P."/>
            <person name="Tuskan G.A."/>
            <person name="Henrissat B."/>
            <person name="Van de Peer Y."/>
            <person name="Rouze P."/>
            <person name="Ellis J.G."/>
            <person name="Dodds P.N."/>
            <person name="Schein J.E."/>
            <person name="Zhong S."/>
            <person name="Hamelin R.C."/>
            <person name="Grigoriev I.V."/>
            <person name="Szabo L.J."/>
            <person name="Martin F."/>
        </authorList>
    </citation>
    <scope>NUCLEOTIDE SEQUENCE [LARGE SCALE GENOMIC DNA]</scope>
    <source>
        <strain evidence="3">98AG31 / pathotype 3-4-7</strain>
    </source>
</reference>
<dbReference type="EMBL" id="GL883146">
    <property type="protein sequence ID" value="EGG00488.1"/>
    <property type="molecule type" value="Genomic_DNA"/>
</dbReference>
<evidence type="ECO:0000256" key="1">
    <source>
        <dbReference type="SAM" id="Phobius"/>
    </source>
</evidence>
<keyword evidence="3" id="KW-1185">Reference proteome</keyword>
<dbReference type="Proteomes" id="UP000001072">
    <property type="component" value="Unassembled WGS sequence"/>
</dbReference>
<evidence type="ECO:0000313" key="3">
    <source>
        <dbReference type="Proteomes" id="UP000001072"/>
    </source>
</evidence>
<sequence>MSDHKYYYVLVLAIFPITRVIGMRAPLDLKEAHFSLKPDEELADLGEISETSDIIFKQSGIHSKEEQKSIISQSFQTFQESIETFDWDRRVETTKAEEEEDLNLIHHSKSEQVKKFLKTSKDDLKNKVKQHLYPKPGKLKADALIRKKGYIVFEDGENDDYLQNIIAYLYDLRIPEMIIIHGGNANLRLQMTKWVWEKIHEIADCEIPEILLGEQGEEEMSVFDFVEGIGVMKEHKRQALLDSPMDSKTRQNHAKATYEKVAAYISSLDKVLIGLKTTPTDLAEVIDRVGPDKSRQKMFIVWATPGEFHTQDNKLELLASFNFYRNYEASDKVLKSGIKMVMIGNDLYNTQMIGMIDATHAAIMSEKDPRYQTFKGFEGFTELVKHSRPDTFFHLYRGVQEGFQKLQISYGEKMLKYVIEPTRRWLKQLREDPKLVTTLKITRPVSELKVDKLITHAKIVETLTGYENKLIQIPAQSSVNSGSGDKQIDSLDETKKVELYMKRIGEISKSVDDLELEVMPLALRWDSVAKEPYFLEGCTADPHLEFVLNANLRQFSLKELVPVKLERSNPDRPHLIEMTVEKDSNCWIFTKLDSTKFVDMHQDLINWFRKQNKSKLPWTTFKYDKNSSS</sequence>
<feature type="transmembrane region" description="Helical" evidence="1">
    <location>
        <begin position="6"/>
        <end position="27"/>
    </location>
</feature>
<dbReference type="InParanoid" id="F4S496"/>
<dbReference type="GeneID" id="18930880"/>
<dbReference type="AlphaFoldDB" id="F4S496"/>
<protein>
    <submittedName>
        <fullName evidence="2">Uncharacterized protein</fullName>
    </submittedName>
</protein>
<name>F4S496_MELLP</name>
<dbReference type="OrthoDB" id="2504536at2759"/>
<keyword evidence="1" id="KW-0812">Transmembrane</keyword>
<dbReference type="KEGG" id="mlr:MELLADRAFT_67695"/>
<accession>F4S496</accession>
<gene>
    <name evidence="2" type="ORF">MELLADRAFT_67695</name>
</gene>
<dbReference type="Gene3D" id="3.90.245.10">
    <property type="entry name" value="Ribonucleoside hydrolase-like"/>
    <property type="match status" value="1"/>
</dbReference>
<dbReference type="VEuPathDB" id="FungiDB:MELLADRAFT_67695"/>
<dbReference type="RefSeq" id="XP_007416135.1">
    <property type="nucleotide sequence ID" value="XM_007416073.1"/>
</dbReference>
<dbReference type="InterPro" id="IPR036452">
    <property type="entry name" value="Ribo_hydro-like"/>
</dbReference>
<dbReference type="HOGENOM" id="CLU_434797_0_0_1"/>
<proteinExistence type="predicted"/>
<keyword evidence="1" id="KW-0472">Membrane</keyword>
<evidence type="ECO:0000313" key="2">
    <source>
        <dbReference type="EMBL" id="EGG00488.1"/>
    </source>
</evidence>
<dbReference type="GO" id="GO:0016799">
    <property type="term" value="F:hydrolase activity, hydrolyzing N-glycosyl compounds"/>
    <property type="evidence" value="ECO:0007669"/>
    <property type="project" value="InterPro"/>
</dbReference>
<organism evidence="3">
    <name type="scientific">Melampsora larici-populina (strain 98AG31 / pathotype 3-4-7)</name>
    <name type="common">Poplar leaf rust fungus</name>
    <dbReference type="NCBI Taxonomy" id="747676"/>
    <lineage>
        <taxon>Eukaryota</taxon>
        <taxon>Fungi</taxon>
        <taxon>Dikarya</taxon>
        <taxon>Basidiomycota</taxon>
        <taxon>Pucciniomycotina</taxon>
        <taxon>Pucciniomycetes</taxon>
        <taxon>Pucciniales</taxon>
        <taxon>Melampsoraceae</taxon>
        <taxon>Melampsora</taxon>
    </lineage>
</organism>